<keyword evidence="2" id="KW-1185">Reference proteome</keyword>
<reference evidence="1 2" key="1">
    <citation type="journal article" date="2009" name="Nat. Genet.">
        <title>The genome of the cucumber, Cucumis sativus L.</title>
        <authorList>
            <person name="Huang S."/>
            <person name="Li R."/>
            <person name="Zhang Z."/>
            <person name="Li L."/>
            <person name="Gu X."/>
            <person name="Fan W."/>
            <person name="Lucas W.J."/>
            <person name="Wang X."/>
            <person name="Xie B."/>
            <person name="Ni P."/>
            <person name="Ren Y."/>
            <person name="Zhu H."/>
            <person name="Li J."/>
            <person name="Lin K."/>
            <person name="Jin W."/>
            <person name="Fei Z."/>
            <person name="Li G."/>
            <person name="Staub J."/>
            <person name="Kilian A."/>
            <person name="van der Vossen E.A."/>
            <person name="Wu Y."/>
            <person name="Guo J."/>
            <person name="He J."/>
            <person name="Jia Z."/>
            <person name="Ren Y."/>
            <person name="Tian G."/>
            <person name="Lu Y."/>
            <person name="Ruan J."/>
            <person name="Qian W."/>
            <person name="Wang M."/>
            <person name="Huang Q."/>
            <person name="Li B."/>
            <person name="Xuan Z."/>
            <person name="Cao J."/>
            <person name="Asan"/>
            <person name="Wu Z."/>
            <person name="Zhang J."/>
            <person name="Cai Q."/>
            <person name="Bai Y."/>
            <person name="Zhao B."/>
            <person name="Han Y."/>
            <person name="Li Y."/>
            <person name="Li X."/>
            <person name="Wang S."/>
            <person name="Shi Q."/>
            <person name="Liu S."/>
            <person name="Cho W.K."/>
            <person name="Kim J.Y."/>
            <person name="Xu Y."/>
            <person name="Heller-Uszynska K."/>
            <person name="Miao H."/>
            <person name="Cheng Z."/>
            <person name="Zhang S."/>
            <person name="Wu J."/>
            <person name="Yang Y."/>
            <person name="Kang H."/>
            <person name="Li M."/>
            <person name="Liang H."/>
            <person name="Ren X."/>
            <person name="Shi Z."/>
            <person name="Wen M."/>
            <person name="Jian M."/>
            <person name="Yang H."/>
            <person name="Zhang G."/>
            <person name="Yang Z."/>
            <person name="Chen R."/>
            <person name="Liu S."/>
            <person name="Li J."/>
            <person name="Ma L."/>
            <person name="Liu H."/>
            <person name="Zhou Y."/>
            <person name="Zhao J."/>
            <person name="Fang X."/>
            <person name="Li G."/>
            <person name="Fang L."/>
            <person name="Li Y."/>
            <person name="Liu D."/>
            <person name="Zheng H."/>
            <person name="Zhang Y."/>
            <person name="Qin N."/>
            <person name="Li Z."/>
            <person name="Yang G."/>
            <person name="Yang S."/>
            <person name="Bolund L."/>
            <person name="Kristiansen K."/>
            <person name="Zheng H."/>
            <person name="Li S."/>
            <person name="Zhang X."/>
            <person name="Yang H."/>
            <person name="Wang J."/>
            <person name="Sun R."/>
            <person name="Zhang B."/>
            <person name="Jiang S."/>
            <person name="Wang J."/>
            <person name="Du Y."/>
            <person name="Li S."/>
        </authorList>
    </citation>
    <scope>NUCLEOTIDE SEQUENCE [LARGE SCALE GENOMIC DNA]</scope>
    <source>
        <strain evidence="2">cv. 9930</strain>
    </source>
</reference>
<dbReference type="AlphaFoldDB" id="A0A0A0KKG3"/>
<gene>
    <name evidence="1" type="ORF">Csa_5G157925</name>
</gene>
<name>A0A0A0KKG3_CUCSA</name>
<protein>
    <submittedName>
        <fullName evidence="1">Uncharacterized protein</fullName>
    </submittedName>
</protein>
<accession>A0A0A0KKG3</accession>
<dbReference type="Gramene" id="KGN50185">
    <property type="protein sequence ID" value="KGN50185"/>
    <property type="gene ID" value="Csa_5G157925"/>
</dbReference>
<evidence type="ECO:0000313" key="1">
    <source>
        <dbReference type="EMBL" id="KGN50185.1"/>
    </source>
</evidence>
<organism evidence="1 2">
    <name type="scientific">Cucumis sativus</name>
    <name type="common">Cucumber</name>
    <dbReference type="NCBI Taxonomy" id="3659"/>
    <lineage>
        <taxon>Eukaryota</taxon>
        <taxon>Viridiplantae</taxon>
        <taxon>Streptophyta</taxon>
        <taxon>Embryophyta</taxon>
        <taxon>Tracheophyta</taxon>
        <taxon>Spermatophyta</taxon>
        <taxon>Magnoliopsida</taxon>
        <taxon>eudicotyledons</taxon>
        <taxon>Gunneridae</taxon>
        <taxon>Pentapetalae</taxon>
        <taxon>rosids</taxon>
        <taxon>fabids</taxon>
        <taxon>Cucurbitales</taxon>
        <taxon>Cucurbitaceae</taxon>
        <taxon>Benincaseae</taxon>
        <taxon>Cucumis</taxon>
    </lineage>
</organism>
<evidence type="ECO:0000313" key="2">
    <source>
        <dbReference type="Proteomes" id="UP000029981"/>
    </source>
</evidence>
<proteinExistence type="predicted"/>
<reference evidence="1 2" key="4">
    <citation type="journal article" date="2011" name="BMC Genomics">
        <title>RNA-Seq improves annotation of protein-coding genes in the cucumber genome.</title>
        <authorList>
            <person name="Li Z."/>
            <person name="Zhang Z."/>
            <person name="Yan P."/>
            <person name="Huang S."/>
            <person name="Fei Z."/>
            <person name="Lin K."/>
        </authorList>
    </citation>
    <scope>NUCLEOTIDE SEQUENCE [LARGE SCALE GENOMIC DNA]</scope>
    <source>
        <strain evidence="2">cv. 9930</strain>
    </source>
</reference>
<reference evidence="1 2" key="2">
    <citation type="journal article" date="2009" name="PLoS ONE">
        <title>An integrated genetic and cytogenetic map of the cucumber genome.</title>
        <authorList>
            <person name="Ren Y."/>
            <person name="Zhang Z."/>
            <person name="Liu J."/>
            <person name="Staub J.E."/>
            <person name="Han Y."/>
            <person name="Cheng Z."/>
            <person name="Li X."/>
            <person name="Lu J."/>
            <person name="Miao H."/>
            <person name="Kang H."/>
            <person name="Xie B."/>
            <person name="Gu X."/>
            <person name="Wang X."/>
            <person name="Du Y."/>
            <person name="Jin W."/>
            <person name="Huang S."/>
        </authorList>
    </citation>
    <scope>NUCLEOTIDE SEQUENCE [LARGE SCALE GENOMIC DNA]</scope>
    <source>
        <strain evidence="2">cv. 9930</strain>
    </source>
</reference>
<dbReference type="Proteomes" id="UP000029981">
    <property type="component" value="Chromosome 5"/>
</dbReference>
<dbReference type="EMBL" id="CM002926">
    <property type="protein sequence ID" value="KGN50185.1"/>
    <property type="molecule type" value="Genomic_DNA"/>
</dbReference>
<reference evidence="1 2" key="3">
    <citation type="journal article" date="2010" name="BMC Genomics">
        <title>Transcriptome sequencing and comparative analysis of cucumber flowers with different sex types.</title>
        <authorList>
            <person name="Guo S."/>
            <person name="Zheng Y."/>
            <person name="Joung J.G."/>
            <person name="Liu S."/>
            <person name="Zhang Z."/>
            <person name="Crasta O.R."/>
            <person name="Sobral B.W."/>
            <person name="Xu Y."/>
            <person name="Huang S."/>
            <person name="Fei Z."/>
        </authorList>
    </citation>
    <scope>NUCLEOTIDE SEQUENCE [LARGE SCALE GENOMIC DNA]</scope>
    <source>
        <strain evidence="2">cv. 9930</strain>
    </source>
</reference>
<sequence>MGESEECFAEKCGAPLYEIRTGLKGSRLFRIWRQVRPLAASSTVKKGWRKIICSGISNNLIFI</sequence>